<protein>
    <recommendedName>
        <fullName evidence="4">Transmembrane protein</fullName>
    </recommendedName>
</protein>
<proteinExistence type="predicted"/>
<feature type="transmembrane region" description="Helical" evidence="1">
    <location>
        <begin position="241"/>
        <end position="270"/>
    </location>
</feature>
<dbReference type="EMBL" id="MBEE01000250">
    <property type="protein sequence ID" value="OCB44023.1"/>
    <property type="molecule type" value="Genomic_DNA"/>
</dbReference>
<feature type="transmembrane region" description="Helical" evidence="1">
    <location>
        <begin position="305"/>
        <end position="322"/>
    </location>
</feature>
<sequence>MAWGSARWQRGLTAAVVALILWPQSSVDASVGLDPSWEAGLALARIHDLQWGPELVFTYGPLGFLQTTAYYTLDQSLLATVYQLSIVATLFLGVAAALRQHHSPMTSLIGALLTTGVVTFLHISLVGSPGMRYPELAVLAAFAWAAAFLLQRNPMHRAVFTTCVGLGAAAGLQLVVKFNTGLAIAAIALTLSVLHDFRSVGRHCATVTVFAVSTLASWLIAGERLTDLFSWLRLSADVVSGYVEMAIPLFPIAIIAIGVTVGWAATLCLIFVRGSPQIPRKFVALVGLTTVYEARVAFGHFTETHFYYLLGLIVVAIAITPMPGRRGRAFMAIATAIVIACAGASPGLHDRALAAMRAPRDTIDRLVTLAQPSRVIQRIQKAKTRQRALYDVPDRFIQTIGLSTVHIDPYETSVVWAYNLMWHPTPVFQTYTASTPVLDRINSEVLGDGPAFVLSRRPPATPAVDVGGRLGVQESPQYSLALLCNYTLSGVMDQWALFTRTKRHCGPLIALPQIAVRGDDTINVPAPSGPGMAVLVGLDLERTMVDRFLQGTVAPLFISTVVLDGVTYRLVVKNADLPFLVDTPASLNGTGLQIHARTLSLGRSPSFGQGSIAARVRFYEMRVDQ</sequence>
<evidence type="ECO:0000313" key="3">
    <source>
        <dbReference type="Proteomes" id="UP000092683"/>
    </source>
</evidence>
<feature type="transmembrane region" description="Helical" evidence="1">
    <location>
        <begin position="105"/>
        <end position="125"/>
    </location>
</feature>
<keyword evidence="1" id="KW-0472">Membrane</keyword>
<keyword evidence="1" id="KW-1133">Transmembrane helix</keyword>
<gene>
    <name evidence="2" type="ORF">A5677_06255</name>
</gene>
<reference evidence="2 3" key="1">
    <citation type="submission" date="2016-06" db="EMBL/GenBank/DDBJ databases">
        <authorList>
            <person name="Kjaerup R.B."/>
            <person name="Dalgaard T.S."/>
            <person name="Juul-Madsen H.R."/>
        </authorList>
    </citation>
    <scope>NUCLEOTIDE SEQUENCE [LARGE SCALE GENOMIC DNA]</scope>
    <source>
        <strain evidence="2 3">E3012</strain>
    </source>
</reference>
<keyword evidence="1" id="KW-0812">Transmembrane</keyword>
<evidence type="ECO:0000256" key="1">
    <source>
        <dbReference type="SAM" id="Phobius"/>
    </source>
</evidence>
<dbReference type="AlphaFoldDB" id="A0A1B9CNN4"/>
<feature type="transmembrane region" description="Helical" evidence="1">
    <location>
        <begin position="131"/>
        <end position="150"/>
    </location>
</feature>
<accession>A0A1B9CNN4</accession>
<dbReference type="Proteomes" id="UP000092683">
    <property type="component" value="Unassembled WGS sequence"/>
</dbReference>
<organism evidence="2 3">
    <name type="scientific">Mycobacterium malmoense</name>
    <dbReference type="NCBI Taxonomy" id="1780"/>
    <lineage>
        <taxon>Bacteria</taxon>
        <taxon>Bacillati</taxon>
        <taxon>Actinomycetota</taxon>
        <taxon>Actinomycetes</taxon>
        <taxon>Mycobacteriales</taxon>
        <taxon>Mycobacteriaceae</taxon>
        <taxon>Mycobacterium</taxon>
    </lineage>
</organism>
<feature type="transmembrane region" description="Helical" evidence="1">
    <location>
        <begin position="204"/>
        <end position="221"/>
    </location>
</feature>
<feature type="transmembrane region" description="Helical" evidence="1">
    <location>
        <begin position="329"/>
        <end position="348"/>
    </location>
</feature>
<feature type="transmembrane region" description="Helical" evidence="1">
    <location>
        <begin position="77"/>
        <end position="98"/>
    </location>
</feature>
<dbReference type="OrthoDB" id="176190at2"/>
<evidence type="ECO:0000313" key="2">
    <source>
        <dbReference type="EMBL" id="OCB44023.1"/>
    </source>
</evidence>
<comment type="caution">
    <text evidence="2">The sequence shown here is derived from an EMBL/GenBank/DDBJ whole genome shotgun (WGS) entry which is preliminary data.</text>
</comment>
<name>A0A1B9CNN4_MYCMA</name>
<evidence type="ECO:0008006" key="4">
    <source>
        <dbReference type="Google" id="ProtNLM"/>
    </source>
</evidence>
<feature type="transmembrane region" description="Helical" evidence="1">
    <location>
        <begin position="181"/>
        <end position="197"/>
    </location>
</feature>